<dbReference type="GO" id="GO:0005886">
    <property type="term" value="C:plasma membrane"/>
    <property type="evidence" value="ECO:0007669"/>
    <property type="project" value="TreeGrafter"/>
</dbReference>
<dbReference type="Pfam" id="PF03134">
    <property type="entry name" value="TB2_DP1_HVA22"/>
    <property type="match status" value="1"/>
</dbReference>
<dbReference type="GO" id="GO:0090158">
    <property type="term" value="P:endoplasmic reticulum membrane organization"/>
    <property type="evidence" value="ECO:0007669"/>
    <property type="project" value="TreeGrafter"/>
</dbReference>
<evidence type="ECO:0000256" key="6">
    <source>
        <dbReference type="SAM" id="Phobius"/>
    </source>
</evidence>
<comment type="subcellular location">
    <subcellularLocation>
        <location evidence="1">Membrane</location>
        <topology evidence="1">Single-pass type IV membrane protein</topology>
    </subcellularLocation>
</comment>
<dbReference type="PANTHER" id="PTHR10809:SF6">
    <property type="entry name" value="AT11025P-RELATED"/>
    <property type="match status" value="1"/>
</dbReference>
<sequence length="384" mass="43412">MSVIIEPDFLEYYKPLAETSTAFITIHNQTDEIKAFKIKTTAPKLYCVRPNAAIIQPGENVKISVIFLGLPQEPLDDYKCKDKFLVIVLPAPYKSDSSHAVSEIWNDLENEFKSQAIQKKIKVVYNNSNSQTLFLSTNGQDSHETKNQNMASVNNVNQLEQKAIDKQVTLEKDNTIKENIKKIKINTMGNETKSSSPAREPQQNVTAKISPSTMLFITIISYWTKSSVLIYLLLTFLNVGGMGQILSNFVGFIIPTINSIKALKTRNDQSDDQFWLSYWIIFGFLNVVEFWSSTILYLVPFYWVLKVLFLLLISVPSTGGCQWVYSRIIEPSYDQLLKKLTDVANKNTSMNSNISHGGVERDNIRQVINNAARGSGASRHPHNN</sequence>
<dbReference type="EMBL" id="JAWIZZ010000047">
    <property type="protein sequence ID" value="KAK5779477.1"/>
    <property type="molecule type" value="Genomic_DNA"/>
</dbReference>
<reference evidence="9" key="1">
    <citation type="submission" date="2023-07" db="EMBL/GenBank/DDBJ databases">
        <title>A draft genome of Kazachstania heterogenica Y-27499.</title>
        <authorList>
            <person name="Donic C."/>
            <person name="Kralova J.S."/>
            <person name="Fidel L."/>
            <person name="Ben-Dor S."/>
            <person name="Jung S."/>
        </authorList>
    </citation>
    <scope>NUCLEOTIDE SEQUENCE [LARGE SCALE GENOMIC DNA]</scope>
    <source>
        <strain evidence="9">Y27499</strain>
    </source>
</reference>
<keyword evidence="4 6" id="KW-1133">Transmembrane helix</keyword>
<protein>
    <recommendedName>
        <fullName evidence="7">MSP domain-containing protein</fullName>
    </recommendedName>
</protein>
<feature type="domain" description="MSP" evidence="7">
    <location>
        <begin position="2"/>
        <end position="126"/>
    </location>
</feature>
<evidence type="ECO:0000256" key="4">
    <source>
        <dbReference type="ARBA" id="ARBA00022989"/>
    </source>
</evidence>
<dbReference type="Proteomes" id="UP001306508">
    <property type="component" value="Unassembled WGS sequence"/>
</dbReference>
<comment type="similarity">
    <text evidence="2">Belongs to the VAMP-associated protein (VAP) (TC 9.B.17) family.</text>
</comment>
<dbReference type="PANTHER" id="PTHR10809">
    <property type="entry name" value="VESICLE-ASSOCIATED MEMBRANE PROTEIN-ASSOCIATED PROTEIN"/>
    <property type="match status" value="1"/>
</dbReference>
<dbReference type="InterPro" id="IPR008962">
    <property type="entry name" value="PapD-like_sf"/>
</dbReference>
<evidence type="ECO:0000313" key="9">
    <source>
        <dbReference type="Proteomes" id="UP001306508"/>
    </source>
</evidence>
<keyword evidence="3 6" id="KW-0812">Transmembrane</keyword>
<gene>
    <name evidence="8" type="ORF">RI543_003368</name>
</gene>
<accession>A0AAN8A6V3</accession>
<feature type="transmembrane region" description="Helical" evidence="6">
    <location>
        <begin position="275"/>
        <end position="297"/>
    </location>
</feature>
<dbReference type="SUPFAM" id="SSF49354">
    <property type="entry name" value="PapD-like"/>
    <property type="match status" value="1"/>
</dbReference>
<dbReference type="InterPro" id="IPR013783">
    <property type="entry name" value="Ig-like_fold"/>
</dbReference>
<dbReference type="InterPro" id="IPR016763">
    <property type="entry name" value="VAP"/>
</dbReference>
<dbReference type="GO" id="GO:0033149">
    <property type="term" value="F:FFAT motif binding"/>
    <property type="evidence" value="ECO:0007669"/>
    <property type="project" value="TreeGrafter"/>
</dbReference>
<keyword evidence="5 6" id="KW-0472">Membrane</keyword>
<dbReference type="InterPro" id="IPR000535">
    <property type="entry name" value="MSP_dom"/>
</dbReference>
<dbReference type="InterPro" id="IPR004345">
    <property type="entry name" value="TB2_DP1_HVA22"/>
</dbReference>
<dbReference type="PROSITE" id="PS50202">
    <property type="entry name" value="MSP"/>
    <property type="match status" value="1"/>
</dbReference>
<dbReference type="AlphaFoldDB" id="A0AAN8A6V3"/>
<evidence type="ECO:0000256" key="1">
    <source>
        <dbReference type="ARBA" id="ARBA00004211"/>
    </source>
</evidence>
<keyword evidence="9" id="KW-1185">Reference proteome</keyword>
<evidence type="ECO:0000256" key="5">
    <source>
        <dbReference type="ARBA" id="ARBA00023136"/>
    </source>
</evidence>
<evidence type="ECO:0000259" key="7">
    <source>
        <dbReference type="PROSITE" id="PS50202"/>
    </source>
</evidence>
<dbReference type="GO" id="GO:0005789">
    <property type="term" value="C:endoplasmic reticulum membrane"/>
    <property type="evidence" value="ECO:0007669"/>
    <property type="project" value="InterPro"/>
</dbReference>
<evidence type="ECO:0000313" key="8">
    <source>
        <dbReference type="EMBL" id="KAK5779477.1"/>
    </source>
</evidence>
<dbReference type="Gene3D" id="2.60.40.10">
    <property type="entry name" value="Immunoglobulins"/>
    <property type="match status" value="1"/>
</dbReference>
<dbReference type="Pfam" id="PF00635">
    <property type="entry name" value="Motile_Sperm"/>
    <property type="match status" value="1"/>
</dbReference>
<evidence type="ECO:0000256" key="2">
    <source>
        <dbReference type="ARBA" id="ARBA00008932"/>
    </source>
</evidence>
<evidence type="ECO:0000256" key="3">
    <source>
        <dbReference type="ARBA" id="ARBA00022692"/>
    </source>
</evidence>
<proteinExistence type="inferred from homology"/>
<feature type="transmembrane region" description="Helical" evidence="6">
    <location>
        <begin position="229"/>
        <end position="254"/>
    </location>
</feature>
<organism evidence="8 9">
    <name type="scientific">Arxiozyma heterogenica</name>
    <dbReference type="NCBI Taxonomy" id="278026"/>
    <lineage>
        <taxon>Eukaryota</taxon>
        <taxon>Fungi</taxon>
        <taxon>Dikarya</taxon>
        <taxon>Ascomycota</taxon>
        <taxon>Saccharomycotina</taxon>
        <taxon>Saccharomycetes</taxon>
        <taxon>Saccharomycetales</taxon>
        <taxon>Saccharomycetaceae</taxon>
        <taxon>Arxiozyma</taxon>
    </lineage>
</organism>
<dbReference type="GO" id="GO:0061817">
    <property type="term" value="P:endoplasmic reticulum-plasma membrane tethering"/>
    <property type="evidence" value="ECO:0007669"/>
    <property type="project" value="TreeGrafter"/>
</dbReference>
<feature type="transmembrane region" description="Helical" evidence="6">
    <location>
        <begin position="303"/>
        <end position="325"/>
    </location>
</feature>
<name>A0AAN8A6V3_9SACH</name>
<comment type="caution">
    <text evidence="8">The sequence shown here is derived from an EMBL/GenBank/DDBJ whole genome shotgun (WGS) entry which is preliminary data.</text>
</comment>